<keyword evidence="3" id="KW-1185">Reference proteome</keyword>
<proteinExistence type="predicted"/>
<keyword evidence="1" id="KW-0732">Signal</keyword>
<dbReference type="PROSITE" id="PS51257">
    <property type="entry name" value="PROKAR_LIPOPROTEIN"/>
    <property type="match status" value="1"/>
</dbReference>
<sequence length="58" mass="5282">MSRLSLAAALPLLLVLAACGESATTRAATGGTAGAVVAGPVGAVVGGTAGAATAEDED</sequence>
<reference evidence="2" key="1">
    <citation type="submission" date="2020-09" db="EMBL/GenBank/DDBJ databases">
        <title>A novel bacterium of genus Mangrovicoccus, isolated from South China Sea.</title>
        <authorList>
            <person name="Huang H."/>
            <person name="Mo K."/>
            <person name="Hu Y."/>
        </authorList>
    </citation>
    <scope>NUCLEOTIDE SEQUENCE</scope>
    <source>
        <strain evidence="2">HB182678</strain>
    </source>
</reference>
<evidence type="ECO:0000256" key="1">
    <source>
        <dbReference type="SAM" id="SignalP"/>
    </source>
</evidence>
<evidence type="ECO:0000313" key="2">
    <source>
        <dbReference type="EMBL" id="MBE3639414.1"/>
    </source>
</evidence>
<accession>A0A8J6Z7H7</accession>
<dbReference type="AlphaFoldDB" id="A0A8J6Z7H7"/>
<protein>
    <submittedName>
        <fullName evidence="2">Uncharacterized protein</fullName>
    </submittedName>
</protein>
<name>A0A8J6Z7H7_9RHOB</name>
<dbReference type="EMBL" id="JACVXA010000046">
    <property type="protein sequence ID" value="MBE3639414.1"/>
    <property type="molecule type" value="Genomic_DNA"/>
</dbReference>
<dbReference type="Proteomes" id="UP000609121">
    <property type="component" value="Unassembled WGS sequence"/>
</dbReference>
<gene>
    <name evidence="2" type="ORF">ICN82_14530</name>
</gene>
<comment type="caution">
    <text evidence="2">The sequence shown here is derived from an EMBL/GenBank/DDBJ whole genome shotgun (WGS) entry which is preliminary data.</text>
</comment>
<organism evidence="2 3">
    <name type="scientific">Mangrovicoccus algicola</name>
    <dbReference type="NCBI Taxonomy" id="2771008"/>
    <lineage>
        <taxon>Bacteria</taxon>
        <taxon>Pseudomonadati</taxon>
        <taxon>Pseudomonadota</taxon>
        <taxon>Alphaproteobacteria</taxon>
        <taxon>Rhodobacterales</taxon>
        <taxon>Paracoccaceae</taxon>
        <taxon>Mangrovicoccus</taxon>
    </lineage>
</organism>
<feature type="chain" id="PRO_5035236679" evidence="1">
    <location>
        <begin position="28"/>
        <end position="58"/>
    </location>
</feature>
<dbReference type="RefSeq" id="WP_193184075.1">
    <property type="nucleotide sequence ID" value="NZ_JACVXA010000046.1"/>
</dbReference>
<feature type="signal peptide" evidence="1">
    <location>
        <begin position="1"/>
        <end position="27"/>
    </location>
</feature>
<evidence type="ECO:0000313" key="3">
    <source>
        <dbReference type="Proteomes" id="UP000609121"/>
    </source>
</evidence>